<keyword evidence="6" id="KW-0226">DNA condensation</keyword>
<reference evidence="11 12" key="1">
    <citation type="submission" date="2016-08" db="EMBL/GenBank/DDBJ databases">
        <title>A Parts List for Fungal Cellulosomes Revealed by Comparative Genomics.</title>
        <authorList>
            <consortium name="DOE Joint Genome Institute"/>
            <person name="Haitjema C.H."/>
            <person name="Gilmore S.P."/>
            <person name="Henske J.K."/>
            <person name="Solomon K.V."/>
            <person name="De Groot R."/>
            <person name="Kuo A."/>
            <person name="Mondo S.J."/>
            <person name="Salamov A.A."/>
            <person name="Labutti K."/>
            <person name="Zhao Z."/>
            <person name="Chiniquy J."/>
            <person name="Barry K."/>
            <person name="Brewer H.M."/>
            <person name="Purvine S.O."/>
            <person name="Wright A.T."/>
            <person name="Boxma B."/>
            <person name="Van Alen T."/>
            <person name="Hackstein J.H."/>
            <person name="Baker S.E."/>
            <person name="Grigoriev I.V."/>
            <person name="O'Malley M.A."/>
        </authorList>
    </citation>
    <scope>NUCLEOTIDE SEQUENCE [LARGE SCALE GENOMIC DNA]</scope>
    <source>
        <strain evidence="11 12">G1</strain>
    </source>
</reference>
<name>A0A1Y2F7K9_9FUNG</name>
<dbReference type="GO" id="GO:0051301">
    <property type="term" value="P:cell division"/>
    <property type="evidence" value="ECO:0007669"/>
    <property type="project" value="UniProtKB-KW"/>
</dbReference>
<evidence type="ECO:0000259" key="10">
    <source>
        <dbReference type="Pfam" id="PF12719"/>
    </source>
</evidence>
<feature type="compositionally biased region" description="Polar residues" evidence="9">
    <location>
        <begin position="900"/>
        <end position="921"/>
    </location>
</feature>
<evidence type="ECO:0000256" key="9">
    <source>
        <dbReference type="SAM" id="MobiDB-lite"/>
    </source>
</evidence>
<dbReference type="GO" id="GO:0000796">
    <property type="term" value="C:condensin complex"/>
    <property type="evidence" value="ECO:0007669"/>
    <property type="project" value="InterPro"/>
</dbReference>
<evidence type="ECO:0000256" key="8">
    <source>
        <dbReference type="SAM" id="Coils"/>
    </source>
</evidence>
<keyword evidence="12" id="KW-1185">Reference proteome</keyword>
<keyword evidence="7" id="KW-0131">Cell cycle</keyword>
<feature type="compositionally biased region" description="Basic and acidic residues" evidence="9">
    <location>
        <begin position="888"/>
        <end position="899"/>
    </location>
</feature>
<evidence type="ECO:0000256" key="3">
    <source>
        <dbReference type="ARBA" id="ARBA00022454"/>
    </source>
</evidence>
<dbReference type="EMBL" id="MCOG01000014">
    <property type="protein sequence ID" value="ORY79637.1"/>
    <property type="molecule type" value="Genomic_DNA"/>
</dbReference>
<accession>A0A1Y2F7K9</accession>
<evidence type="ECO:0000313" key="12">
    <source>
        <dbReference type="Proteomes" id="UP000193920"/>
    </source>
</evidence>
<dbReference type="InterPro" id="IPR027165">
    <property type="entry name" value="CND3"/>
</dbReference>
<evidence type="ECO:0000256" key="7">
    <source>
        <dbReference type="ARBA" id="ARBA00023306"/>
    </source>
</evidence>
<proteinExistence type="inferred from homology"/>
<dbReference type="OrthoDB" id="27187at2759"/>
<evidence type="ECO:0000256" key="4">
    <source>
        <dbReference type="ARBA" id="ARBA00022618"/>
    </source>
</evidence>
<feature type="compositionally biased region" description="Basic and acidic residues" evidence="9">
    <location>
        <begin position="862"/>
        <end position="878"/>
    </location>
</feature>
<keyword evidence="4" id="KW-0132">Cell division</keyword>
<dbReference type="Pfam" id="PF12719">
    <property type="entry name" value="Cnd3"/>
    <property type="match status" value="1"/>
</dbReference>
<dbReference type="Gene3D" id="1.25.10.10">
    <property type="entry name" value="Leucine-rich Repeat Variant"/>
    <property type="match status" value="1"/>
</dbReference>
<feature type="domain" description="Nuclear condensin complex subunit 3 C-terminal" evidence="10">
    <location>
        <begin position="518"/>
        <end position="796"/>
    </location>
</feature>
<dbReference type="InterPro" id="IPR011989">
    <property type="entry name" value="ARM-like"/>
</dbReference>
<gene>
    <name evidence="11" type="ORF">LY90DRAFT_664701</name>
</gene>
<dbReference type="InterPro" id="IPR016024">
    <property type="entry name" value="ARM-type_fold"/>
</dbReference>
<keyword evidence="8" id="KW-0175">Coiled coil</keyword>
<feature type="coiled-coil region" evidence="8">
    <location>
        <begin position="77"/>
        <end position="105"/>
    </location>
</feature>
<dbReference type="STRING" id="1754190.A0A1Y2F7K9"/>
<dbReference type="PANTHER" id="PTHR14418:SF5">
    <property type="entry name" value="CONDENSIN COMPLEX SUBUNIT 3"/>
    <property type="match status" value="1"/>
</dbReference>
<dbReference type="Proteomes" id="UP000193920">
    <property type="component" value="Unassembled WGS sequence"/>
</dbReference>
<dbReference type="InterPro" id="IPR025977">
    <property type="entry name" value="Cnd3_C"/>
</dbReference>
<dbReference type="GO" id="GO:0000793">
    <property type="term" value="C:condensed chromosome"/>
    <property type="evidence" value="ECO:0007669"/>
    <property type="project" value="TreeGrafter"/>
</dbReference>
<comment type="caution">
    <text evidence="11">The sequence shown here is derived from an EMBL/GenBank/DDBJ whole genome shotgun (WGS) entry which is preliminary data.</text>
</comment>
<keyword evidence="5" id="KW-0498">Mitosis</keyword>
<dbReference type="GO" id="GO:0007076">
    <property type="term" value="P:mitotic chromosome condensation"/>
    <property type="evidence" value="ECO:0007669"/>
    <property type="project" value="InterPro"/>
</dbReference>
<feature type="region of interest" description="Disordered" evidence="9">
    <location>
        <begin position="862"/>
        <end position="960"/>
    </location>
</feature>
<organism evidence="11 12">
    <name type="scientific">Neocallimastix californiae</name>
    <dbReference type="NCBI Taxonomy" id="1754190"/>
    <lineage>
        <taxon>Eukaryota</taxon>
        <taxon>Fungi</taxon>
        <taxon>Fungi incertae sedis</taxon>
        <taxon>Chytridiomycota</taxon>
        <taxon>Chytridiomycota incertae sedis</taxon>
        <taxon>Neocallimastigomycetes</taxon>
        <taxon>Neocallimastigales</taxon>
        <taxon>Neocallimastigaceae</taxon>
        <taxon>Neocallimastix</taxon>
    </lineage>
</organism>
<evidence type="ECO:0000256" key="6">
    <source>
        <dbReference type="ARBA" id="ARBA00023067"/>
    </source>
</evidence>
<evidence type="ECO:0000313" key="11">
    <source>
        <dbReference type="EMBL" id="ORY79637.1"/>
    </source>
</evidence>
<keyword evidence="3" id="KW-0158">Chromosome</keyword>
<dbReference type="AlphaFoldDB" id="A0A1Y2F7K9"/>
<dbReference type="PANTHER" id="PTHR14418">
    <property type="entry name" value="CONDENSIN COMPLEX SUBUNIT 3-RELATED"/>
    <property type="match status" value="1"/>
</dbReference>
<comment type="subcellular location">
    <subcellularLocation>
        <location evidence="1">Chromosome</location>
    </subcellularLocation>
</comment>
<sequence>MPSESLLEEIPNIFQDAQRSLATHRKNATALRKIYQKYCKTEENEKSFIEEFFRNLNKILVIKKGQLSADKSMKFIVEFIKFSLKKENEKKQKLKEKKLEQLKNEKGMDIDVIQIEDEDEDEEETFINRFIDSLINHLLKGISSNNKVVRYRVCQLIALSLDTVTEMDDDIYCELIKKLRLRAMERDANIRVHAAIALTRLLEEEDDDDDEIMDDDTNEESVLDVLINMIQYDPNPDVRKAVMCNLDVSEKTLPYIIERAQDIDTSIRRCFFLTTMKNINIETLTMDQREKILGWGLFDREISVQKACKHILCEKWINEDCNKDLIKFLNYFDVMTSTIAGDAIKIYIEKYPNLKLTYNEIEWNSLTSEKAFLIKEYVEYCHKNKKDDKLDDMLPEIIKLVEYLKKYFKKIVDLKQEEEDEKILNEFIVSQLLGIGNSLDYADEMGRRVMFSCLRELLVSSEIPNSQIPTIIDILMKTALNEKDLIRVIIEIICDIREPIEEGDSLQDPTMETLINTKCLEIIKYLLERTDENLSDNPALSEINHNLIVPAIKSSEEYLRELGLNCLGLWCNFDMELAVENMPLFLFNTENIKPKIQMMSLKIIFDLIMRHGFRAFEDVIINLGANGKFTVNEIFKHCLRNAEGEVLALAVNGISKLMLLKYFYDPQILQRLVILYFHPCTINNNSLRQCLSYFLPAFSYSSVENQEFMTSILGACIRKLLKQYYKSNNKDEMISPIQIGQQMIEWTDYRRVLSNDFYKSKTCPHARLAIKFLKIAEKDNITTIKTMCYLLNKLTLNESIETLVINEILERAENLKEMTANNTVKNLLSKFIYYVKNVKIKDEDEDNKSSIKEYKVKIKEEVNSPSNKDSHYIIKKDELSDDEEDGDNKDNIEIEKDNNKPNSENDTNTNEISNLDSNTNKNPKEGAMDTENDENNDNNTILNTNNDNSNTKQNTNDNNNVDNIIEDVTIIDDELLD</sequence>
<dbReference type="SUPFAM" id="SSF48371">
    <property type="entry name" value="ARM repeat"/>
    <property type="match status" value="2"/>
</dbReference>
<protein>
    <recommendedName>
        <fullName evidence="10">Nuclear condensin complex subunit 3 C-terminal domain-containing protein</fullName>
    </recommendedName>
</protein>
<evidence type="ECO:0000256" key="1">
    <source>
        <dbReference type="ARBA" id="ARBA00004286"/>
    </source>
</evidence>
<comment type="similarity">
    <text evidence="2">Belongs to the CND3 (condensin subunit 3) family.</text>
</comment>
<feature type="compositionally biased region" description="Low complexity" evidence="9">
    <location>
        <begin position="937"/>
        <end position="960"/>
    </location>
</feature>
<evidence type="ECO:0000256" key="5">
    <source>
        <dbReference type="ARBA" id="ARBA00022776"/>
    </source>
</evidence>
<evidence type="ECO:0000256" key="2">
    <source>
        <dbReference type="ARBA" id="ARBA00006533"/>
    </source>
</evidence>